<keyword evidence="1" id="KW-0472">Membrane</keyword>
<keyword evidence="1" id="KW-1133">Transmembrane helix</keyword>
<dbReference type="RefSeq" id="YP_009833419.1">
    <property type="nucleotide sequence ID" value="NC_048664.1"/>
</dbReference>
<protein>
    <submittedName>
        <fullName evidence="2">Uncharacterized protein</fullName>
    </submittedName>
</protein>
<reference evidence="2 3" key="1">
    <citation type="submission" date="2020-01" db="EMBL/GenBank/DDBJ databases">
        <title>Isolation, characterization and genomic analysis of a lytic bacteriophage vB_CsaP_009 infecting Cronobacter.</title>
        <authorList>
            <person name="Soleimani-Delfan A."/>
            <person name="Shahin K."/>
            <person name="Barazandeh M."/>
            <person name="Komijani M."/>
        </authorList>
    </citation>
    <scope>NUCLEOTIDE SEQUENCE [LARGE SCALE GENOMIC DNA]</scope>
</reference>
<feature type="transmembrane region" description="Helical" evidence="1">
    <location>
        <begin position="31"/>
        <end position="52"/>
    </location>
</feature>
<keyword evidence="3" id="KW-1185">Reference proteome</keyword>
<proteinExistence type="predicted"/>
<evidence type="ECO:0000256" key="1">
    <source>
        <dbReference type="SAM" id="Phobius"/>
    </source>
</evidence>
<dbReference type="GeneID" id="55603474"/>
<keyword evidence="1" id="KW-0812">Transmembrane</keyword>
<dbReference type="Proteomes" id="UP000479051">
    <property type="component" value="Segment"/>
</dbReference>
<sequence>MFKTFVAVLITAVQSYNLGRYTQIGDNEATLFYIVMTTVTIGWTIAVAHPFFKK</sequence>
<dbReference type="KEGG" id="vg:55603474"/>
<evidence type="ECO:0000313" key="2">
    <source>
        <dbReference type="EMBL" id="BBU72686.1"/>
    </source>
</evidence>
<organism evidence="2 3">
    <name type="scientific">Cronobacter phage vB_CsaP_009</name>
    <dbReference type="NCBI Taxonomy" id="2699738"/>
    <lineage>
        <taxon>Viruses</taxon>
        <taxon>Duplodnaviria</taxon>
        <taxon>Heunggongvirae</taxon>
        <taxon>Uroviricota</taxon>
        <taxon>Caudoviricetes</taxon>
        <taxon>Grimontviridae</taxon>
        <taxon>Privateervirus</taxon>
        <taxon>Privateervirus pv009</taxon>
    </lineage>
</organism>
<evidence type="ECO:0000313" key="3">
    <source>
        <dbReference type="Proteomes" id="UP000479051"/>
    </source>
</evidence>
<dbReference type="EMBL" id="LC519601">
    <property type="protein sequence ID" value="BBU72686.1"/>
    <property type="molecule type" value="Genomic_DNA"/>
</dbReference>
<accession>A0A679FDV9</accession>
<name>A0A679FDV9_9CAUD</name>